<accession>A0A0H2WFX8</accession>
<reference evidence="2 3" key="1">
    <citation type="journal article" date="2004" name="Proc. Natl. Acad. Sci. U.S.A.">
        <title>Structural flexibility in the Burkholderia mallei genome.</title>
        <authorList>
            <person name="Nierman W.C."/>
            <person name="DeShazer D."/>
            <person name="Kim H.S."/>
            <person name="Tettelin H."/>
            <person name="Nelson K.E."/>
            <person name="Feldblyum T."/>
            <person name="Ulrich R.L."/>
            <person name="Ronning C.M."/>
            <person name="Brinkac L.M."/>
            <person name="Daugherty S.C."/>
            <person name="Davidsen T.D."/>
            <person name="Deboy R.T."/>
            <person name="Dimitrov G."/>
            <person name="Dodson R.J."/>
            <person name="Durkin A.S."/>
            <person name="Gwinn M.L."/>
            <person name="Haft D.H."/>
            <person name="Khouri H."/>
            <person name="Kolonay J.F."/>
            <person name="Madupu R."/>
            <person name="Mohammoud Y."/>
            <person name="Nelson W.C."/>
            <person name="Radune D."/>
            <person name="Romero C.M."/>
            <person name="Sarria S."/>
            <person name="Selengut J."/>
            <person name="Shamblin C."/>
            <person name="Sullivan S.A."/>
            <person name="White O."/>
            <person name="Yu Y."/>
            <person name="Zafar N."/>
            <person name="Zhou L."/>
            <person name="Fraser C.M."/>
        </authorList>
    </citation>
    <scope>NUCLEOTIDE SEQUENCE [LARGE SCALE GENOMIC DNA]</scope>
    <source>
        <strain evidence="2 3">ATCC 23344</strain>
    </source>
</reference>
<dbReference type="KEGG" id="bma:BMA2980"/>
<sequence length="183" mass="19826">MVSLSLEWFFVGQPGAARKRCAVRLLHMDNVGVRATAICVPDDISSLSGRAAEAAAASGATEAGHASHAGERRDANRRRHVRRDCALTGCMRDGASFGLAAAVHLPRTSAGRPGLLLVRAGFARVVRRRFALPGATRRHSAQRLPPSACAHPRPCAGRTKHFRMRNESADVCRFSITRRLMTH</sequence>
<evidence type="ECO:0000313" key="2">
    <source>
        <dbReference type="EMBL" id="AAU48052.1"/>
    </source>
</evidence>
<name>A0A0H2WFX8_BURMA</name>
<proteinExistence type="predicted"/>
<gene>
    <name evidence="2" type="ordered locus">BMA2980</name>
</gene>
<feature type="compositionally biased region" description="Low complexity" evidence="1">
    <location>
        <begin position="58"/>
        <end position="67"/>
    </location>
</feature>
<keyword evidence="3" id="KW-1185">Reference proteome</keyword>
<evidence type="ECO:0000256" key="1">
    <source>
        <dbReference type="SAM" id="MobiDB-lite"/>
    </source>
</evidence>
<evidence type="ECO:0000313" key="3">
    <source>
        <dbReference type="Proteomes" id="UP000006693"/>
    </source>
</evidence>
<dbReference type="EMBL" id="CP000010">
    <property type="protein sequence ID" value="AAU48052.1"/>
    <property type="molecule type" value="Genomic_DNA"/>
</dbReference>
<organism evidence="2 3">
    <name type="scientific">Burkholderia mallei (strain ATCC 23344)</name>
    <dbReference type="NCBI Taxonomy" id="243160"/>
    <lineage>
        <taxon>Bacteria</taxon>
        <taxon>Pseudomonadati</taxon>
        <taxon>Pseudomonadota</taxon>
        <taxon>Betaproteobacteria</taxon>
        <taxon>Burkholderiales</taxon>
        <taxon>Burkholderiaceae</taxon>
        <taxon>Burkholderia</taxon>
        <taxon>pseudomallei group</taxon>
    </lineage>
</organism>
<feature type="region of interest" description="Disordered" evidence="1">
    <location>
        <begin position="58"/>
        <end position="78"/>
    </location>
</feature>
<dbReference type="Proteomes" id="UP000006693">
    <property type="component" value="Chromosome 1"/>
</dbReference>
<protein>
    <submittedName>
        <fullName evidence="2">Uncharacterized protein</fullName>
    </submittedName>
</protein>
<dbReference type="HOGENOM" id="CLU_1472570_0_0_4"/>
<dbReference type="AlphaFoldDB" id="A0A0H2WFX8"/>